<keyword evidence="4" id="KW-1185">Reference proteome</keyword>
<proteinExistence type="predicted"/>
<accession>A0ABD3QWD5</accession>
<evidence type="ECO:0000313" key="3">
    <source>
        <dbReference type="EMBL" id="KAL3804627.1"/>
    </source>
</evidence>
<sequence>MRNQSHSELTQNQARILQESISQLSDASSRRLWYDIPVASRRGPQQSDVLSTQQPQSILKSSSTNNLLTKRLGKNCSIESRDGVPIITSSGADDFSPSLGQGGTTASGKSKKEKRSKTCPSTKSSASGGAPRYDWLDIETAAAIKVQSIYRRNKALKYLEDNGIFLFGDATLEDEKDTNLLEKKRQEKKKVELELEDAKKRKFRMRKKGSQHLEEGIEVVESFEEHSV</sequence>
<gene>
    <name evidence="3" type="ORF">HJC23_008442</name>
</gene>
<evidence type="ECO:0000256" key="1">
    <source>
        <dbReference type="SAM" id="Coils"/>
    </source>
</evidence>
<feature type="compositionally biased region" description="Polar residues" evidence="2">
    <location>
        <begin position="118"/>
        <end position="127"/>
    </location>
</feature>
<reference evidence="3 4" key="1">
    <citation type="journal article" date="2020" name="G3 (Bethesda)">
        <title>Improved Reference Genome for Cyclotella cryptica CCMP332, a Model for Cell Wall Morphogenesis, Salinity Adaptation, and Lipid Production in Diatoms (Bacillariophyta).</title>
        <authorList>
            <person name="Roberts W.R."/>
            <person name="Downey K.M."/>
            <person name="Ruck E.C."/>
            <person name="Traller J.C."/>
            <person name="Alverson A.J."/>
        </authorList>
    </citation>
    <scope>NUCLEOTIDE SEQUENCE [LARGE SCALE GENOMIC DNA]</scope>
    <source>
        <strain evidence="3 4">CCMP332</strain>
    </source>
</reference>
<comment type="caution">
    <text evidence="3">The sequence shown here is derived from an EMBL/GenBank/DDBJ whole genome shotgun (WGS) entry which is preliminary data.</text>
</comment>
<feature type="coiled-coil region" evidence="1">
    <location>
        <begin position="181"/>
        <end position="208"/>
    </location>
</feature>
<dbReference type="AlphaFoldDB" id="A0ABD3QWD5"/>
<dbReference type="EMBL" id="JABMIG020000006">
    <property type="protein sequence ID" value="KAL3804627.1"/>
    <property type="molecule type" value="Genomic_DNA"/>
</dbReference>
<keyword evidence="1" id="KW-0175">Coiled coil</keyword>
<name>A0ABD3QWD5_9STRA</name>
<feature type="region of interest" description="Disordered" evidence="2">
    <location>
        <begin position="89"/>
        <end position="130"/>
    </location>
</feature>
<evidence type="ECO:0000256" key="2">
    <source>
        <dbReference type="SAM" id="MobiDB-lite"/>
    </source>
</evidence>
<evidence type="ECO:0000313" key="4">
    <source>
        <dbReference type="Proteomes" id="UP001516023"/>
    </source>
</evidence>
<dbReference type="Proteomes" id="UP001516023">
    <property type="component" value="Unassembled WGS sequence"/>
</dbReference>
<protein>
    <submittedName>
        <fullName evidence="3">Uncharacterized protein</fullName>
    </submittedName>
</protein>
<feature type="region of interest" description="Disordered" evidence="2">
    <location>
        <begin position="41"/>
        <end position="63"/>
    </location>
</feature>
<feature type="compositionally biased region" description="Polar residues" evidence="2">
    <location>
        <begin position="43"/>
        <end position="63"/>
    </location>
</feature>
<organism evidence="3 4">
    <name type="scientific">Cyclotella cryptica</name>
    <dbReference type="NCBI Taxonomy" id="29204"/>
    <lineage>
        <taxon>Eukaryota</taxon>
        <taxon>Sar</taxon>
        <taxon>Stramenopiles</taxon>
        <taxon>Ochrophyta</taxon>
        <taxon>Bacillariophyta</taxon>
        <taxon>Coscinodiscophyceae</taxon>
        <taxon>Thalassiosirophycidae</taxon>
        <taxon>Stephanodiscales</taxon>
        <taxon>Stephanodiscaceae</taxon>
        <taxon>Cyclotella</taxon>
    </lineage>
</organism>